<accession>A0A1V1V8U1</accession>
<dbReference type="PROSITE" id="PS51123">
    <property type="entry name" value="OMPA_2"/>
    <property type="match status" value="1"/>
</dbReference>
<dbReference type="InterPro" id="IPR006664">
    <property type="entry name" value="OMP_bac"/>
</dbReference>
<keyword evidence="8 10" id="KW-0472">Membrane</keyword>
<evidence type="ECO:0000256" key="6">
    <source>
        <dbReference type="ARBA" id="ARBA00023065"/>
    </source>
</evidence>
<reference evidence="14 16" key="3">
    <citation type="submission" date="2020-09" db="EMBL/GenBank/DDBJ databases">
        <title>Complete, closed and curated genome sequences of Photobacterium damselae subsp. piscicida isolates from Australia indicate localised evolution and additional plasmid-borne pathogenicity mechanisms.</title>
        <authorList>
            <person name="Baseggio L."/>
            <person name="Silayeva O."/>
            <person name="Buller N."/>
            <person name="Landos M."/>
            <person name="Engelstaedter J."/>
            <person name="Barnes A.C."/>
        </authorList>
    </citation>
    <scope>NUCLEOTIDE SEQUENCE [LARGE SCALE GENOMIC DNA]</scope>
    <source>
        <strain evidence="14 16">AS-16-0540-1</strain>
    </source>
</reference>
<evidence type="ECO:0000256" key="5">
    <source>
        <dbReference type="ARBA" id="ARBA00022729"/>
    </source>
</evidence>
<evidence type="ECO:0000256" key="4">
    <source>
        <dbReference type="ARBA" id="ARBA00022692"/>
    </source>
</evidence>
<dbReference type="Pfam" id="PF00691">
    <property type="entry name" value="OmpA"/>
    <property type="match status" value="1"/>
</dbReference>
<dbReference type="GO" id="GO:0046930">
    <property type="term" value="C:pore complex"/>
    <property type="evidence" value="ECO:0007669"/>
    <property type="project" value="UniProtKB-KW"/>
</dbReference>
<reference evidence="13" key="1">
    <citation type="journal article" date="2017" name="Genome Announc.">
        <title>Whole-Genome Sequence of Photobacterium damselae subsp. piscicida Strain 91-197, Isolated from Hybrid Striped Bass (Morone sp.) in the United States.</title>
        <authorList>
            <person name="Teru Y."/>
            <person name="Hikima J."/>
            <person name="Kono T."/>
            <person name="Sakai M."/>
            <person name="Takano T."/>
            <person name="Hawke J.P."/>
            <person name="Takeyama H."/>
            <person name="Aoki T."/>
        </authorList>
    </citation>
    <scope>NUCLEOTIDE SEQUENCE</scope>
    <source>
        <strain evidence="13">91-197</strain>
    </source>
</reference>
<dbReference type="EMBL" id="CP061854">
    <property type="protein sequence ID" value="QOD56042.1"/>
    <property type="molecule type" value="Genomic_DNA"/>
</dbReference>
<dbReference type="InterPro" id="IPR006665">
    <property type="entry name" value="OmpA-like"/>
</dbReference>
<dbReference type="SUPFAM" id="SSF103088">
    <property type="entry name" value="OmpA-like"/>
    <property type="match status" value="1"/>
</dbReference>
<dbReference type="PANTHER" id="PTHR30329">
    <property type="entry name" value="STATOR ELEMENT OF FLAGELLAR MOTOR COMPLEX"/>
    <property type="match status" value="1"/>
</dbReference>
<dbReference type="GO" id="GO:0015288">
    <property type="term" value="F:porin activity"/>
    <property type="evidence" value="ECO:0007669"/>
    <property type="project" value="UniProtKB-KW"/>
</dbReference>
<feature type="chain" id="PRO_5041531094" evidence="11">
    <location>
        <begin position="19"/>
        <end position="304"/>
    </location>
</feature>
<name>A0A1V1V8U1_PHODP</name>
<protein>
    <submittedName>
        <fullName evidence="14">Outer membrane beta-barrel protein</fullName>
    </submittedName>
    <submittedName>
        <fullName evidence="13">Outer membrane protein A</fullName>
    </submittedName>
</protein>
<keyword evidence="2" id="KW-0813">Transport</keyword>
<evidence type="ECO:0000256" key="3">
    <source>
        <dbReference type="ARBA" id="ARBA00022452"/>
    </source>
</evidence>
<keyword evidence="6" id="KW-0406">Ion transport</keyword>
<evidence type="ECO:0000256" key="2">
    <source>
        <dbReference type="ARBA" id="ARBA00022448"/>
    </source>
</evidence>
<evidence type="ECO:0000256" key="11">
    <source>
        <dbReference type="SAM" id="SignalP"/>
    </source>
</evidence>
<dbReference type="Proteomes" id="UP000516656">
    <property type="component" value="Chromosome 1"/>
</dbReference>
<keyword evidence="4" id="KW-0812">Transmembrane</keyword>
<dbReference type="GO" id="GO:0009279">
    <property type="term" value="C:cell outer membrane"/>
    <property type="evidence" value="ECO:0007669"/>
    <property type="project" value="UniProtKB-SubCell"/>
</dbReference>
<reference evidence="15" key="2">
    <citation type="submission" date="2017-05" db="EMBL/GenBank/DDBJ databases">
        <title>Whole genome sequence of fish pathogenic bacteria, Photobacterium damselae subsp. piscicida, strain 91-197, isolated from hybrid striped bass (Morone sp.) in USA.</title>
        <authorList>
            <person name="Teru Y."/>
            <person name="Hikima J."/>
            <person name="Kono T."/>
            <person name="Sakai M."/>
            <person name="Takano T."/>
            <person name="Hawke J.P."/>
            <person name="Takeyama H."/>
            <person name="Aoki T."/>
        </authorList>
    </citation>
    <scope>NUCLEOTIDE SEQUENCE [LARGE SCALE GENOMIC DNA]</scope>
    <source>
        <strain evidence="15">91-197</strain>
    </source>
</reference>
<dbReference type="AlphaFoldDB" id="A0A1V1V8U1"/>
<evidence type="ECO:0000313" key="13">
    <source>
        <dbReference type="EMBL" id="BAX52038.1"/>
    </source>
</evidence>
<evidence type="ECO:0000313" key="15">
    <source>
        <dbReference type="Proteomes" id="UP000218676"/>
    </source>
</evidence>
<dbReference type="PRINTS" id="PR01021">
    <property type="entry name" value="OMPADOMAIN"/>
</dbReference>
<comment type="subcellular location">
    <subcellularLocation>
        <location evidence="1">Cell outer membrane</location>
        <topology evidence="1">Multi-pass membrane protein</topology>
    </subcellularLocation>
</comment>
<evidence type="ECO:0000256" key="10">
    <source>
        <dbReference type="PROSITE-ProRule" id="PRU00473"/>
    </source>
</evidence>
<dbReference type="RefSeq" id="WP_086957601.1">
    <property type="nucleotide sequence ID" value="NZ_AP018045.1"/>
</dbReference>
<dbReference type="InterPro" id="IPR050330">
    <property type="entry name" value="Bact_OuterMem_StrucFunc"/>
</dbReference>
<dbReference type="InterPro" id="IPR036737">
    <property type="entry name" value="OmpA-like_sf"/>
</dbReference>
<sequence>MKRYLPLSLMLYVGISTAAEVSPYMAVDYGFQTKFHGEAFGINGGININDLFDINLGYNKYSKINNGKTIVNVKTDSFESSLGYTFLNYRQLSLYSRLGVAYTNERREYGDTKQKGYGFSPLFELGVQYHLTDKIDLYSVYKYIDKIGNSNIKTYDNYIVSFGIRYNFGKKDKIKSSEFINKINLDNQVIEKVKKENLVPIESSIYFDFDSVNIKNPEELDKLYNKITDKSTLISINGYTDNTGSDRYNYMLSEKRANKIKNTFKSIGYSSFDVKWFGEENPKYNNNSIMSRQLNRRVDILITR</sequence>
<dbReference type="Gene3D" id="3.30.1330.60">
    <property type="entry name" value="OmpA-like domain"/>
    <property type="match status" value="1"/>
</dbReference>
<evidence type="ECO:0000256" key="7">
    <source>
        <dbReference type="ARBA" id="ARBA00023114"/>
    </source>
</evidence>
<dbReference type="CDD" id="cd07185">
    <property type="entry name" value="OmpA_C-like"/>
    <property type="match status" value="1"/>
</dbReference>
<dbReference type="Proteomes" id="UP000218676">
    <property type="component" value="Chromosome 1"/>
</dbReference>
<feature type="signal peptide" evidence="11">
    <location>
        <begin position="1"/>
        <end position="18"/>
    </location>
</feature>
<dbReference type="InterPro" id="IPR011250">
    <property type="entry name" value="OMP/PagP_B-barrel"/>
</dbReference>
<evidence type="ECO:0000256" key="8">
    <source>
        <dbReference type="ARBA" id="ARBA00023136"/>
    </source>
</evidence>
<gene>
    <name evidence="14" type="ORF">IC627_12375</name>
    <name evidence="13" type="ORF">PDPUS_1_00663</name>
</gene>
<evidence type="ECO:0000313" key="14">
    <source>
        <dbReference type="EMBL" id="QOD56042.1"/>
    </source>
</evidence>
<keyword evidence="3" id="KW-1134">Transmembrane beta strand</keyword>
<evidence type="ECO:0000256" key="9">
    <source>
        <dbReference type="ARBA" id="ARBA00023237"/>
    </source>
</evidence>
<evidence type="ECO:0000313" key="16">
    <source>
        <dbReference type="Proteomes" id="UP000516656"/>
    </source>
</evidence>
<dbReference type="SUPFAM" id="SSF56925">
    <property type="entry name" value="OMPA-like"/>
    <property type="match status" value="1"/>
</dbReference>
<dbReference type="PANTHER" id="PTHR30329:SF21">
    <property type="entry name" value="LIPOPROTEIN YIAD-RELATED"/>
    <property type="match status" value="1"/>
</dbReference>
<keyword evidence="5 11" id="KW-0732">Signal</keyword>
<dbReference type="Pfam" id="PF13505">
    <property type="entry name" value="OMP_b-brl"/>
    <property type="match status" value="1"/>
</dbReference>
<keyword evidence="7" id="KW-0626">Porin</keyword>
<dbReference type="EMBL" id="AP018045">
    <property type="protein sequence ID" value="BAX52038.1"/>
    <property type="molecule type" value="Genomic_DNA"/>
</dbReference>
<proteinExistence type="predicted"/>
<evidence type="ECO:0000259" key="12">
    <source>
        <dbReference type="PROSITE" id="PS51123"/>
    </source>
</evidence>
<organism evidence="14 16">
    <name type="scientific">Photobacterium damsela subsp. piscicida</name>
    <name type="common">Pasteurella piscicida</name>
    <dbReference type="NCBI Taxonomy" id="38294"/>
    <lineage>
        <taxon>Bacteria</taxon>
        <taxon>Pseudomonadati</taxon>
        <taxon>Pseudomonadota</taxon>
        <taxon>Gammaproteobacteria</taxon>
        <taxon>Vibrionales</taxon>
        <taxon>Vibrionaceae</taxon>
        <taxon>Photobacterium</taxon>
    </lineage>
</organism>
<feature type="domain" description="OmpA-like" evidence="12">
    <location>
        <begin position="194"/>
        <end position="304"/>
    </location>
</feature>
<evidence type="ECO:0000256" key="1">
    <source>
        <dbReference type="ARBA" id="ARBA00004571"/>
    </source>
</evidence>
<keyword evidence="9" id="KW-0998">Cell outer membrane</keyword>
<dbReference type="InterPro" id="IPR027385">
    <property type="entry name" value="Beta-barrel_OMP"/>
</dbReference>
<dbReference type="GO" id="GO:0006811">
    <property type="term" value="P:monoatomic ion transport"/>
    <property type="evidence" value="ECO:0007669"/>
    <property type="project" value="UniProtKB-KW"/>
</dbReference>
<dbReference type="Gene3D" id="2.40.160.20">
    <property type="match status" value="1"/>
</dbReference>